<dbReference type="PANTHER" id="PTHR36849">
    <property type="entry name" value="CYTOPLASMIC PROTEIN-RELATED"/>
    <property type="match status" value="1"/>
</dbReference>
<dbReference type="Pfam" id="PF22752">
    <property type="entry name" value="DUF488-N3i"/>
    <property type="match status" value="1"/>
</dbReference>
<reference evidence="1 2" key="1">
    <citation type="submission" date="2018-02" db="EMBL/GenBank/DDBJ databases">
        <title>Subsurface microbial communities from deep shales in Ohio and West Virginia, USA.</title>
        <authorList>
            <person name="Wrighton K."/>
        </authorList>
    </citation>
    <scope>NUCLEOTIDE SEQUENCE [LARGE SCALE GENOMIC DNA]</scope>
    <source>
        <strain evidence="1 2">OWC-DMM</strain>
    </source>
</reference>
<dbReference type="AlphaFoldDB" id="A0A2S6HL25"/>
<dbReference type="Proteomes" id="UP000240010">
    <property type="component" value="Unassembled WGS sequence"/>
</dbReference>
<sequence length="116" mass="13333">MRLQLKRVYASPADADGIRILVDRLWPRGLSKAEARIDFWAKEAAPSNELRRWYQHEQEKWPEFQRKYVAELQGNPGPVQELIAKIGHGNATLLFSSKETSLNNAAVLKDYLETLL</sequence>
<accession>A0A2S6HL25</accession>
<evidence type="ECO:0000313" key="1">
    <source>
        <dbReference type="EMBL" id="PPK78146.1"/>
    </source>
</evidence>
<protein>
    <submittedName>
        <fullName evidence="1">Uncharacterized protein YeaO (DUF488 family)</fullName>
    </submittedName>
</protein>
<dbReference type="InterPro" id="IPR052552">
    <property type="entry name" value="YeaO-like"/>
</dbReference>
<organism evidence="1 2">
    <name type="scientific">Methylobacter tundripaludum</name>
    <dbReference type="NCBI Taxonomy" id="173365"/>
    <lineage>
        <taxon>Bacteria</taxon>
        <taxon>Pseudomonadati</taxon>
        <taxon>Pseudomonadota</taxon>
        <taxon>Gammaproteobacteria</taxon>
        <taxon>Methylococcales</taxon>
        <taxon>Methylococcaceae</taxon>
        <taxon>Methylobacter</taxon>
    </lineage>
</organism>
<gene>
    <name evidence="1" type="ORF">B0F87_101528</name>
</gene>
<dbReference type="PANTHER" id="PTHR36849:SF1">
    <property type="entry name" value="CYTOPLASMIC PROTEIN"/>
    <property type="match status" value="1"/>
</dbReference>
<evidence type="ECO:0000313" key="2">
    <source>
        <dbReference type="Proteomes" id="UP000240010"/>
    </source>
</evidence>
<name>A0A2S6HL25_9GAMM</name>
<dbReference type="EMBL" id="PTIZ01000001">
    <property type="protein sequence ID" value="PPK78146.1"/>
    <property type="molecule type" value="Genomic_DNA"/>
</dbReference>
<comment type="caution">
    <text evidence="1">The sequence shown here is derived from an EMBL/GenBank/DDBJ whole genome shotgun (WGS) entry which is preliminary data.</text>
</comment>
<proteinExistence type="predicted"/>